<dbReference type="AlphaFoldDB" id="A0A8X6RZY3"/>
<keyword evidence="2" id="KW-1185">Reference proteome</keyword>
<comment type="caution">
    <text evidence="1">The sequence shown here is derived from an EMBL/GenBank/DDBJ whole genome shotgun (WGS) entry which is preliminary data.</text>
</comment>
<accession>A0A8X6RZY3</accession>
<dbReference type="Proteomes" id="UP000887159">
    <property type="component" value="Unassembled WGS sequence"/>
</dbReference>
<reference evidence="1" key="1">
    <citation type="submission" date="2020-08" db="EMBL/GenBank/DDBJ databases">
        <title>Multicomponent nature underlies the extraordinary mechanical properties of spider dragline silk.</title>
        <authorList>
            <person name="Kono N."/>
            <person name="Nakamura H."/>
            <person name="Mori M."/>
            <person name="Yoshida Y."/>
            <person name="Ohtoshi R."/>
            <person name="Malay A.D."/>
            <person name="Moran D.A.P."/>
            <person name="Tomita M."/>
            <person name="Numata K."/>
            <person name="Arakawa K."/>
        </authorList>
    </citation>
    <scope>NUCLEOTIDE SEQUENCE</scope>
</reference>
<evidence type="ECO:0000313" key="2">
    <source>
        <dbReference type="Proteomes" id="UP000887159"/>
    </source>
</evidence>
<protein>
    <submittedName>
        <fullName evidence="1">Uncharacterized protein</fullName>
    </submittedName>
</protein>
<sequence>MEEMLSVTSSSALSEPMSVLTHPGHMLTTRIPFSFTVRATTLMAMFRAACRKKYEIKPAMERVISDRRITVLTATTLDLCRFAFFEKISSFNKIVKITEYVILFCKNVKRNPIDKKKGRLETDEIKTSEKVILKGIQRKAFSGGEKLNLRTAKTVMIFYESKLELLREKI</sequence>
<organism evidence="1 2">
    <name type="scientific">Trichonephila clavipes</name>
    <name type="common">Golden silk orbweaver</name>
    <name type="synonym">Nephila clavipes</name>
    <dbReference type="NCBI Taxonomy" id="2585209"/>
    <lineage>
        <taxon>Eukaryota</taxon>
        <taxon>Metazoa</taxon>
        <taxon>Ecdysozoa</taxon>
        <taxon>Arthropoda</taxon>
        <taxon>Chelicerata</taxon>
        <taxon>Arachnida</taxon>
        <taxon>Araneae</taxon>
        <taxon>Araneomorphae</taxon>
        <taxon>Entelegynae</taxon>
        <taxon>Araneoidea</taxon>
        <taxon>Nephilidae</taxon>
        <taxon>Trichonephila</taxon>
    </lineage>
</organism>
<name>A0A8X6RZY3_TRICX</name>
<proteinExistence type="predicted"/>
<evidence type="ECO:0000313" key="1">
    <source>
        <dbReference type="EMBL" id="GFY04289.1"/>
    </source>
</evidence>
<dbReference type="EMBL" id="BMAU01021244">
    <property type="protein sequence ID" value="GFY04289.1"/>
    <property type="molecule type" value="Genomic_DNA"/>
</dbReference>
<gene>
    <name evidence="1" type="ORF">TNCV_4413771</name>
</gene>